<organism evidence="2 3">
    <name type="scientific">Lophiotrema nucula</name>
    <dbReference type="NCBI Taxonomy" id="690887"/>
    <lineage>
        <taxon>Eukaryota</taxon>
        <taxon>Fungi</taxon>
        <taxon>Dikarya</taxon>
        <taxon>Ascomycota</taxon>
        <taxon>Pezizomycotina</taxon>
        <taxon>Dothideomycetes</taxon>
        <taxon>Pleosporomycetidae</taxon>
        <taxon>Pleosporales</taxon>
        <taxon>Lophiotremataceae</taxon>
        <taxon>Lophiotrema</taxon>
    </lineage>
</organism>
<accession>A0A6A5YD37</accession>
<dbReference type="AlphaFoldDB" id="A0A6A5YD37"/>
<sequence length="128" mass="14215">MQKSCLVSKKKSTRQQPSHTTIGIAYVTYTTVVTGISRISKPYFQPLSRCAPAAKRPLSPQPASTARTFRSLYRPPAESSSRKAMPQVNTSTQPTARPKKISQHRGVDKGPFSQIGMAERLSSHQWEE</sequence>
<evidence type="ECO:0000256" key="1">
    <source>
        <dbReference type="SAM" id="MobiDB-lite"/>
    </source>
</evidence>
<dbReference type="EMBL" id="ML977397">
    <property type="protein sequence ID" value="KAF2105209.1"/>
    <property type="molecule type" value="Genomic_DNA"/>
</dbReference>
<dbReference type="Proteomes" id="UP000799770">
    <property type="component" value="Unassembled WGS sequence"/>
</dbReference>
<reference evidence="2" key="1">
    <citation type="journal article" date="2020" name="Stud. Mycol.">
        <title>101 Dothideomycetes genomes: a test case for predicting lifestyles and emergence of pathogens.</title>
        <authorList>
            <person name="Haridas S."/>
            <person name="Albert R."/>
            <person name="Binder M."/>
            <person name="Bloem J."/>
            <person name="Labutti K."/>
            <person name="Salamov A."/>
            <person name="Andreopoulos B."/>
            <person name="Baker S."/>
            <person name="Barry K."/>
            <person name="Bills G."/>
            <person name="Bluhm B."/>
            <person name="Cannon C."/>
            <person name="Castanera R."/>
            <person name="Culley D."/>
            <person name="Daum C."/>
            <person name="Ezra D."/>
            <person name="Gonzalez J."/>
            <person name="Henrissat B."/>
            <person name="Kuo A."/>
            <person name="Liang C."/>
            <person name="Lipzen A."/>
            <person name="Lutzoni F."/>
            <person name="Magnuson J."/>
            <person name="Mondo S."/>
            <person name="Nolan M."/>
            <person name="Ohm R."/>
            <person name="Pangilinan J."/>
            <person name="Park H.-J."/>
            <person name="Ramirez L."/>
            <person name="Alfaro M."/>
            <person name="Sun H."/>
            <person name="Tritt A."/>
            <person name="Yoshinaga Y."/>
            <person name="Zwiers L.-H."/>
            <person name="Turgeon B."/>
            <person name="Goodwin S."/>
            <person name="Spatafora J."/>
            <person name="Crous P."/>
            <person name="Grigoriev I."/>
        </authorList>
    </citation>
    <scope>NUCLEOTIDE SEQUENCE</scope>
    <source>
        <strain evidence="2">CBS 627.86</strain>
    </source>
</reference>
<feature type="region of interest" description="Disordered" evidence="1">
    <location>
        <begin position="52"/>
        <end position="128"/>
    </location>
</feature>
<protein>
    <submittedName>
        <fullName evidence="2">Uncharacterized protein</fullName>
    </submittedName>
</protein>
<evidence type="ECO:0000313" key="2">
    <source>
        <dbReference type="EMBL" id="KAF2105209.1"/>
    </source>
</evidence>
<keyword evidence="3" id="KW-1185">Reference proteome</keyword>
<evidence type="ECO:0000313" key="3">
    <source>
        <dbReference type="Proteomes" id="UP000799770"/>
    </source>
</evidence>
<proteinExistence type="predicted"/>
<name>A0A6A5YD37_9PLEO</name>
<gene>
    <name evidence="2" type="ORF">BDV96DRAFT_592891</name>
</gene>